<evidence type="ECO:0000313" key="9">
    <source>
        <dbReference type="EMBL" id="EDV47957.1"/>
    </source>
</evidence>
<feature type="compositionally biased region" description="Polar residues" evidence="7">
    <location>
        <begin position="280"/>
        <end position="293"/>
    </location>
</feature>
<feature type="region of interest" description="Disordered" evidence="7">
    <location>
        <begin position="1"/>
        <end position="208"/>
    </location>
</feature>
<protein>
    <submittedName>
        <fullName evidence="9">GG13059</fullName>
    </submittedName>
</protein>
<comment type="similarity">
    <text evidence="1">Belongs to the ZC2HC1 family.</text>
</comment>
<dbReference type="HOGENOM" id="CLU_039548_0_0_1"/>
<dbReference type="OMA" id="APMRFQQ"/>
<dbReference type="KEGG" id="der:6552707"/>
<feature type="compositionally biased region" description="Polar residues" evidence="7">
    <location>
        <begin position="128"/>
        <end position="144"/>
    </location>
</feature>
<feature type="compositionally biased region" description="Basic and acidic residues" evidence="7">
    <location>
        <begin position="27"/>
        <end position="37"/>
    </location>
</feature>
<evidence type="ECO:0000256" key="1">
    <source>
        <dbReference type="ARBA" id="ARBA00010843"/>
    </source>
</evidence>
<feature type="compositionally biased region" description="Low complexity" evidence="7">
    <location>
        <begin position="180"/>
        <end position="194"/>
    </location>
</feature>
<keyword evidence="3 6" id="KW-0863">Zinc-finger</keyword>
<accession>B3NYH6</accession>
<dbReference type="PANTHER" id="PTHR14649:SF1">
    <property type="entry name" value="ZINC FINGER C2HC DOMAIN-CONTAINING PROTEIN 1C"/>
    <property type="match status" value="1"/>
</dbReference>
<evidence type="ECO:0000256" key="2">
    <source>
        <dbReference type="ARBA" id="ARBA00022723"/>
    </source>
</evidence>
<dbReference type="PANTHER" id="PTHR14649">
    <property type="entry name" value="ZINC FINGER C2HC DOMAIN-CONTAINING PROTEIN 1C"/>
    <property type="match status" value="1"/>
</dbReference>
<keyword evidence="4" id="KW-0862">Zinc</keyword>
<dbReference type="GO" id="GO:0008270">
    <property type="term" value="F:zinc ion binding"/>
    <property type="evidence" value="ECO:0007669"/>
    <property type="project" value="UniProtKB-KW"/>
</dbReference>
<proteinExistence type="inferred from homology"/>
<dbReference type="PhylomeDB" id="B3NYH6"/>
<feature type="region of interest" description="Disordered" evidence="7">
    <location>
        <begin position="267"/>
        <end position="293"/>
    </location>
</feature>
<feature type="compositionally biased region" description="Pro residues" evidence="7">
    <location>
        <begin position="90"/>
        <end position="103"/>
    </location>
</feature>
<keyword evidence="2" id="KW-0479">Metal-binding</keyword>
<dbReference type="EMBL" id="CH954181">
    <property type="protein sequence ID" value="EDV47957.1"/>
    <property type="molecule type" value="Genomic_DNA"/>
</dbReference>
<dbReference type="InterPro" id="IPR049899">
    <property type="entry name" value="Znf_C2HC_C3H"/>
</dbReference>
<dbReference type="Proteomes" id="UP000008711">
    <property type="component" value="Unassembled WGS sequence"/>
</dbReference>
<evidence type="ECO:0000259" key="8">
    <source>
        <dbReference type="PROSITE" id="PS52027"/>
    </source>
</evidence>
<evidence type="ECO:0000256" key="4">
    <source>
        <dbReference type="ARBA" id="ARBA00022833"/>
    </source>
</evidence>
<dbReference type="Pfam" id="PF13913">
    <property type="entry name" value="zf-C2HC_2"/>
    <property type="match status" value="2"/>
</dbReference>
<organism evidence="9 10">
    <name type="scientific">Drosophila erecta</name>
    <name type="common">Fruit fly</name>
    <dbReference type="NCBI Taxonomy" id="7220"/>
    <lineage>
        <taxon>Eukaryota</taxon>
        <taxon>Metazoa</taxon>
        <taxon>Ecdysozoa</taxon>
        <taxon>Arthropoda</taxon>
        <taxon>Hexapoda</taxon>
        <taxon>Insecta</taxon>
        <taxon>Pterygota</taxon>
        <taxon>Neoptera</taxon>
        <taxon>Endopterygota</taxon>
        <taxon>Diptera</taxon>
        <taxon>Brachycera</taxon>
        <taxon>Muscomorpha</taxon>
        <taxon>Ephydroidea</taxon>
        <taxon>Drosophilidae</taxon>
        <taxon>Drosophila</taxon>
        <taxon>Sophophora</taxon>
    </lineage>
</organism>
<sequence>MASQGSGDMKTSRLAQMQMRFQQRTQQEQEVRRRELMSIKSSAENLATGAPSAATTRLIGNGKVRQMFDERRRGAGIDRSNPLKPIGTLPSPPAPSKSRPQPPMQRLVKGVSDMSIRDAPNAGKRITSDSNNNKFATPRSTVNRNLKPVVTRKTPPAQQVTLPQRSPPPQRSPKIQTTNRLAGGTAAAPPATRLSPPLMRRAEPKSPVKTVNMDTTSAIPEGTALCRYCRRHFNTDRLAKHEAVCQRMVTTKRKIFDASKQRIEGTEAETYNKKSKGNRNRSTYSSAAQQKGLTTGVKKNNWRKKHEEFIQSIRAAKQVQLHLARGGKLSDLPPPPPSENPDYVQCPHCGRRFNEQAAERHIPKCVNMVHNKPRNGPATKRR</sequence>
<dbReference type="InterPro" id="IPR026104">
    <property type="entry name" value="ZNF_C2HC_dom_1C"/>
</dbReference>
<dbReference type="eggNOG" id="KOG3940">
    <property type="taxonomic scope" value="Eukaryota"/>
</dbReference>
<reference evidence="9 10" key="1">
    <citation type="journal article" date="2007" name="Nature">
        <title>Evolution of genes and genomes on the Drosophila phylogeny.</title>
        <authorList>
            <consortium name="Drosophila 12 Genomes Consortium"/>
            <person name="Clark A.G."/>
            <person name="Eisen M.B."/>
            <person name="Smith D.R."/>
            <person name="Bergman C.M."/>
            <person name="Oliver B."/>
            <person name="Markow T.A."/>
            <person name="Kaufman T.C."/>
            <person name="Kellis M."/>
            <person name="Gelbart W."/>
            <person name="Iyer V.N."/>
            <person name="Pollard D.A."/>
            <person name="Sackton T.B."/>
            <person name="Larracuente A.M."/>
            <person name="Singh N.D."/>
            <person name="Abad J.P."/>
            <person name="Abt D.N."/>
            <person name="Adryan B."/>
            <person name="Aguade M."/>
            <person name="Akashi H."/>
            <person name="Anderson W.W."/>
            <person name="Aquadro C.F."/>
            <person name="Ardell D.H."/>
            <person name="Arguello R."/>
            <person name="Artieri C.G."/>
            <person name="Barbash D.A."/>
            <person name="Barker D."/>
            <person name="Barsanti P."/>
            <person name="Batterham P."/>
            <person name="Batzoglou S."/>
            <person name="Begun D."/>
            <person name="Bhutkar A."/>
            <person name="Blanco E."/>
            <person name="Bosak S.A."/>
            <person name="Bradley R.K."/>
            <person name="Brand A.D."/>
            <person name="Brent M.R."/>
            <person name="Brooks A.N."/>
            <person name="Brown R.H."/>
            <person name="Butlin R.K."/>
            <person name="Caggese C."/>
            <person name="Calvi B.R."/>
            <person name="Bernardo de Carvalho A."/>
            <person name="Caspi A."/>
            <person name="Castrezana S."/>
            <person name="Celniker S.E."/>
            <person name="Chang J.L."/>
            <person name="Chapple C."/>
            <person name="Chatterji S."/>
            <person name="Chinwalla A."/>
            <person name="Civetta A."/>
            <person name="Clifton S.W."/>
            <person name="Comeron J.M."/>
            <person name="Costello J.C."/>
            <person name="Coyne J.A."/>
            <person name="Daub J."/>
            <person name="David R.G."/>
            <person name="Delcher A.L."/>
            <person name="Delehaunty K."/>
            <person name="Do C.B."/>
            <person name="Ebling H."/>
            <person name="Edwards K."/>
            <person name="Eickbush T."/>
            <person name="Evans J.D."/>
            <person name="Filipski A."/>
            <person name="Findeiss S."/>
            <person name="Freyhult E."/>
            <person name="Fulton L."/>
            <person name="Fulton R."/>
            <person name="Garcia A.C."/>
            <person name="Gardiner A."/>
            <person name="Garfield D.A."/>
            <person name="Garvin B.E."/>
            <person name="Gibson G."/>
            <person name="Gilbert D."/>
            <person name="Gnerre S."/>
            <person name="Godfrey J."/>
            <person name="Good R."/>
            <person name="Gotea V."/>
            <person name="Gravely B."/>
            <person name="Greenberg A.J."/>
            <person name="Griffiths-Jones S."/>
            <person name="Gross S."/>
            <person name="Guigo R."/>
            <person name="Gustafson E.A."/>
            <person name="Haerty W."/>
            <person name="Hahn M.W."/>
            <person name="Halligan D.L."/>
            <person name="Halpern A.L."/>
            <person name="Halter G.M."/>
            <person name="Han M.V."/>
            <person name="Heger A."/>
            <person name="Hillier L."/>
            <person name="Hinrichs A.S."/>
            <person name="Holmes I."/>
            <person name="Hoskins R.A."/>
            <person name="Hubisz M.J."/>
            <person name="Hultmark D."/>
            <person name="Huntley M.A."/>
            <person name="Jaffe D.B."/>
            <person name="Jagadeeshan S."/>
            <person name="Jeck W.R."/>
            <person name="Johnson J."/>
            <person name="Jones C.D."/>
            <person name="Jordan W.C."/>
            <person name="Karpen G.H."/>
            <person name="Kataoka E."/>
            <person name="Keightley P.D."/>
            <person name="Kheradpour P."/>
            <person name="Kirkness E.F."/>
            <person name="Koerich L.B."/>
            <person name="Kristiansen K."/>
            <person name="Kudrna D."/>
            <person name="Kulathinal R.J."/>
            <person name="Kumar S."/>
            <person name="Kwok R."/>
            <person name="Lander E."/>
            <person name="Langley C.H."/>
            <person name="Lapoint R."/>
            <person name="Lazzaro B.P."/>
            <person name="Lee S.J."/>
            <person name="Levesque L."/>
            <person name="Li R."/>
            <person name="Lin C.F."/>
            <person name="Lin M.F."/>
            <person name="Lindblad-Toh K."/>
            <person name="Llopart A."/>
            <person name="Long M."/>
            <person name="Low L."/>
            <person name="Lozovsky E."/>
            <person name="Lu J."/>
            <person name="Luo M."/>
            <person name="Machado C.A."/>
            <person name="Makalowski W."/>
            <person name="Marzo M."/>
            <person name="Matsuda M."/>
            <person name="Matzkin L."/>
            <person name="McAllister B."/>
            <person name="McBride C.S."/>
            <person name="McKernan B."/>
            <person name="McKernan K."/>
            <person name="Mendez-Lago M."/>
            <person name="Minx P."/>
            <person name="Mollenhauer M.U."/>
            <person name="Montooth K."/>
            <person name="Mount S.M."/>
            <person name="Mu X."/>
            <person name="Myers E."/>
            <person name="Negre B."/>
            <person name="Newfeld S."/>
            <person name="Nielsen R."/>
            <person name="Noor M.A."/>
            <person name="O'Grady P."/>
            <person name="Pachter L."/>
            <person name="Papaceit M."/>
            <person name="Parisi M.J."/>
            <person name="Parisi M."/>
            <person name="Parts L."/>
            <person name="Pedersen J.S."/>
            <person name="Pesole G."/>
            <person name="Phillippy A.M."/>
            <person name="Ponting C.P."/>
            <person name="Pop M."/>
            <person name="Porcelli D."/>
            <person name="Powell J.R."/>
            <person name="Prohaska S."/>
            <person name="Pruitt K."/>
            <person name="Puig M."/>
            <person name="Quesneville H."/>
            <person name="Ram K.R."/>
            <person name="Rand D."/>
            <person name="Rasmussen M.D."/>
            <person name="Reed L.K."/>
            <person name="Reenan R."/>
            <person name="Reily A."/>
            <person name="Remington K.A."/>
            <person name="Rieger T.T."/>
            <person name="Ritchie M.G."/>
            <person name="Robin C."/>
            <person name="Rogers Y.H."/>
            <person name="Rohde C."/>
            <person name="Rozas J."/>
            <person name="Rubenfield M.J."/>
            <person name="Ruiz A."/>
            <person name="Russo S."/>
            <person name="Salzberg S.L."/>
            <person name="Sanchez-Gracia A."/>
            <person name="Saranga D.J."/>
            <person name="Sato H."/>
            <person name="Schaeffer S.W."/>
            <person name="Schatz M.C."/>
            <person name="Schlenke T."/>
            <person name="Schwartz R."/>
            <person name="Segarra C."/>
            <person name="Singh R.S."/>
            <person name="Sirot L."/>
            <person name="Sirota M."/>
            <person name="Sisneros N.B."/>
            <person name="Smith C.D."/>
            <person name="Smith T.F."/>
            <person name="Spieth J."/>
            <person name="Stage D.E."/>
            <person name="Stark A."/>
            <person name="Stephan W."/>
            <person name="Strausberg R.L."/>
            <person name="Strempel S."/>
            <person name="Sturgill D."/>
            <person name="Sutton G."/>
            <person name="Sutton G.G."/>
            <person name="Tao W."/>
            <person name="Teichmann S."/>
            <person name="Tobari Y.N."/>
            <person name="Tomimura Y."/>
            <person name="Tsolas J.M."/>
            <person name="Valente V.L."/>
            <person name="Venter E."/>
            <person name="Venter J.C."/>
            <person name="Vicario S."/>
            <person name="Vieira F.G."/>
            <person name="Vilella A.J."/>
            <person name="Villasante A."/>
            <person name="Walenz B."/>
            <person name="Wang J."/>
            <person name="Wasserman M."/>
            <person name="Watts T."/>
            <person name="Wilson D."/>
            <person name="Wilson R.K."/>
            <person name="Wing R.A."/>
            <person name="Wolfner M.F."/>
            <person name="Wong A."/>
            <person name="Wong G.K."/>
            <person name="Wu C.I."/>
            <person name="Wu G."/>
            <person name="Yamamoto D."/>
            <person name="Yang H.P."/>
            <person name="Yang S.P."/>
            <person name="Yorke J.A."/>
            <person name="Yoshida K."/>
            <person name="Zdobnov E."/>
            <person name="Zhang P."/>
            <person name="Zhang Y."/>
            <person name="Zimin A.V."/>
            <person name="Baldwin J."/>
            <person name="Abdouelleil A."/>
            <person name="Abdulkadir J."/>
            <person name="Abebe A."/>
            <person name="Abera B."/>
            <person name="Abreu J."/>
            <person name="Acer S.C."/>
            <person name="Aftuck L."/>
            <person name="Alexander A."/>
            <person name="An P."/>
            <person name="Anderson E."/>
            <person name="Anderson S."/>
            <person name="Arachi H."/>
            <person name="Azer M."/>
            <person name="Bachantsang P."/>
            <person name="Barry A."/>
            <person name="Bayul T."/>
            <person name="Berlin A."/>
            <person name="Bessette D."/>
            <person name="Bloom T."/>
            <person name="Blye J."/>
            <person name="Boguslavskiy L."/>
            <person name="Bonnet C."/>
            <person name="Boukhgalter B."/>
            <person name="Bourzgui I."/>
            <person name="Brown A."/>
            <person name="Cahill P."/>
            <person name="Channer S."/>
            <person name="Cheshatsang Y."/>
            <person name="Chuda L."/>
            <person name="Citroen M."/>
            <person name="Collymore A."/>
            <person name="Cooke P."/>
            <person name="Costello M."/>
            <person name="D'Aco K."/>
            <person name="Daza R."/>
            <person name="De Haan G."/>
            <person name="DeGray S."/>
            <person name="DeMaso C."/>
            <person name="Dhargay N."/>
            <person name="Dooley K."/>
            <person name="Dooley E."/>
            <person name="Doricent M."/>
            <person name="Dorje P."/>
            <person name="Dorjee K."/>
            <person name="Dupes A."/>
            <person name="Elong R."/>
            <person name="Falk J."/>
            <person name="Farina A."/>
            <person name="Faro S."/>
            <person name="Ferguson D."/>
            <person name="Fisher S."/>
            <person name="Foley C.D."/>
            <person name="Franke A."/>
            <person name="Friedrich D."/>
            <person name="Gadbois L."/>
            <person name="Gearin G."/>
            <person name="Gearin C.R."/>
            <person name="Giannoukos G."/>
            <person name="Goode T."/>
            <person name="Graham J."/>
            <person name="Grandbois E."/>
            <person name="Grewal S."/>
            <person name="Gyaltsen K."/>
            <person name="Hafez N."/>
            <person name="Hagos B."/>
            <person name="Hall J."/>
            <person name="Henson C."/>
            <person name="Hollinger A."/>
            <person name="Honan T."/>
            <person name="Huard M.D."/>
            <person name="Hughes L."/>
            <person name="Hurhula B."/>
            <person name="Husby M.E."/>
            <person name="Kamat A."/>
            <person name="Kanga B."/>
            <person name="Kashin S."/>
            <person name="Khazanovich D."/>
            <person name="Kisner P."/>
            <person name="Lance K."/>
            <person name="Lara M."/>
            <person name="Lee W."/>
            <person name="Lennon N."/>
            <person name="Letendre F."/>
            <person name="LeVine R."/>
            <person name="Lipovsky A."/>
            <person name="Liu X."/>
            <person name="Liu J."/>
            <person name="Liu S."/>
            <person name="Lokyitsang T."/>
            <person name="Lokyitsang Y."/>
            <person name="Lubonja R."/>
            <person name="Lui A."/>
            <person name="MacDonald P."/>
            <person name="Magnisalis V."/>
            <person name="Maru K."/>
            <person name="Matthews C."/>
            <person name="McCusker W."/>
            <person name="McDonough S."/>
            <person name="Mehta T."/>
            <person name="Meldrim J."/>
            <person name="Meneus L."/>
            <person name="Mihai O."/>
            <person name="Mihalev A."/>
            <person name="Mihova T."/>
            <person name="Mittelman R."/>
            <person name="Mlenga V."/>
            <person name="Montmayeur A."/>
            <person name="Mulrain L."/>
            <person name="Navidi A."/>
            <person name="Naylor J."/>
            <person name="Negash T."/>
            <person name="Nguyen T."/>
            <person name="Nguyen N."/>
            <person name="Nicol R."/>
            <person name="Norbu C."/>
            <person name="Norbu N."/>
            <person name="Novod N."/>
            <person name="O'Neill B."/>
            <person name="Osman S."/>
            <person name="Markiewicz E."/>
            <person name="Oyono O.L."/>
            <person name="Patti C."/>
            <person name="Phunkhang P."/>
            <person name="Pierre F."/>
            <person name="Priest M."/>
            <person name="Raghuraman S."/>
            <person name="Rege F."/>
            <person name="Reyes R."/>
            <person name="Rise C."/>
            <person name="Rogov P."/>
            <person name="Ross K."/>
            <person name="Ryan E."/>
            <person name="Settipalli S."/>
            <person name="Shea T."/>
            <person name="Sherpa N."/>
            <person name="Shi L."/>
            <person name="Shih D."/>
            <person name="Sparrow T."/>
            <person name="Spaulding J."/>
            <person name="Stalker J."/>
            <person name="Stange-Thomann N."/>
            <person name="Stavropoulos S."/>
            <person name="Stone C."/>
            <person name="Strader C."/>
            <person name="Tesfaye S."/>
            <person name="Thomson T."/>
            <person name="Thoulutsang Y."/>
            <person name="Thoulutsang D."/>
            <person name="Topham K."/>
            <person name="Topping I."/>
            <person name="Tsamla T."/>
            <person name="Vassiliev H."/>
            <person name="Vo A."/>
            <person name="Wangchuk T."/>
            <person name="Wangdi T."/>
            <person name="Weiand M."/>
            <person name="Wilkinson J."/>
            <person name="Wilson A."/>
            <person name="Yadav S."/>
            <person name="Young G."/>
            <person name="Yu Q."/>
            <person name="Zembek L."/>
            <person name="Zhong D."/>
            <person name="Zimmer A."/>
            <person name="Zwirko Z."/>
            <person name="Jaffe D.B."/>
            <person name="Alvarez P."/>
            <person name="Brockman W."/>
            <person name="Butler J."/>
            <person name="Chin C."/>
            <person name="Gnerre S."/>
            <person name="Grabherr M."/>
            <person name="Kleber M."/>
            <person name="Mauceli E."/>
            <person name="MacCallum I."/>
        </authorList>
    </citation>
    <scope>NUCLEOTIDE SEQUENCE [LARGE SCALE GENOMIC DNA]</scope>
    <source>
        <strain evidence="9 10">TSC#14021-0224.01</strain>
    </source>
</reference>
<evidence type="ECO:0000256" key="7">
    <source>
        <dbReference type="SAM" id="MobiDB-lite"/>
    </source>
</evidence>
<keyword evidence="10" id="KW-1185">Reference proteome</keyword>
<feature type="region of interest" description="Disordered" evidence="7">
    <location>
        <begin position="326"/>
        <end position="345"/>
    </location>
</feature>
<dbReference type="OrthoDB" id="10255185at2759"/>
<evidence type="ECO:0000256" key="6">
    <source>
        <dbReference type="PROSITE-ProRule" id="PRU01371"/>
    </source>
</evidence>
<evidence type="ECO:0000256" key="3">
    <source>
        <dbReference type="ARBA" id="ARBA00022771"/>
    </source>
</evidence>
<dbReference type="AlphaFoldDB" id="B3NYH6"/>
<evidence type="ECO:0000313" key="10">
    <source>
        <dbReference type="Proteomes" id="UP000008711"/>
    </source>
</evidence>
<feature type="compositionally biased region" description="Basic and acidic residues" evidence="7">
    <location>
        <begin position="66"/>
        <end position="76"/>
    </location>
</feature>
<dbReference type="PROSITE" id="PS52027">
    <property type="entry name" value="ZF_C2HC_C3H"/>
    <property type="match status" value="2"/>
</dbReference>
<dbReference type="Gene3D" id="3.30.160.60">
    <property type="entry name" value="Classic Zinc Finger"/>
    <property type="match status" value="1"/>
</dbReference>
<gene>
    <name evidence="9" type="primary">Dere\GG13059</name>
    <name evidence="9" type="ORF">Dere_GG13059</name>
</gene>
<keyword evidence="5" id="KW-0175">Coiled coil</keyword>
<reference evidence="9 10" key="2">
    <citation type="journal article" date="2008" name="Bioinformatics">
        <title>Assembly reconciliation.</title>
        <authorList>
            <person name="Zimin A.V."/>
            <person name="Smith D.R."/>
            <person name="Sutton G."/>
            <person name="Yorke J.A."/>
        </authorList>
    </citation>
    <scope>NUCLEOTIDE SEQUENCE [LARGE SCALE GENOMIC DNA]</scope>
    <source>
        <strain evidence="9 10">TSC#14021-0224.01</strain>
    </source>
</reference>
<feature type="domain" description="C2HC/C3H-type" evidence="8">
    <location>
        <begin position="342"/>
        <end position="371"/>
    </location>
</feature>
<name>B3NYH6_DROER</name>
<feature type="compositionally biased region" description="Low complexity" evidence="7">
    <location>
        <begin position="16"/>
        <end position="26"/>
    </location>
</feature>
<feature type="domain" description="C2HC/C3H-type" evidence="8">
    <location>
        <begin position="222"/>
        <end position="251"/>
    </location>
</feature>
<evidence type="ECO:0000256" key="5">
    <source>
        <dbReference type="ARBA" id="ARBA00023054"/>
    </source>
</evidence>